<dbReference type="WBParaSite" id="PSAMB.scaffold4311size15027.g24167.t1">
    <property type="protein sequence ID" value="PSAMB.scaffold4311size15027.g24167.t1"/>
    <property type="gene ID" value="PSAMB.scaffold4311size15027.g24167"/>
</dbReference>
<keyword evidence="2" id="KW-1185">Reference proteome</keyword>
<evidence type="ECO:0000313" key="3">
    <source>
        <dbReference type="WBParaSite" id="PSAMB.scaffold4311size15027.g24167.t1"/>
    </source>
</evidence>
<feature type="chain" id="PRO_5036767921" evidence="1">
    <location>
        <begin position="19"/>
        <end position="308"/>
    </location>
</feature>
<sequence>MQAVLIALLAVFFICSSADQFIRVKRGIADLSNIVVRQKREELVVPRACNKKCEKDLEDSIKNNTVYDGAGSPFSILQDNFDKAGIEAVCKEFKKHKSCFTKCNEPSHALGVYLIICEQKKQELIKHLPCFHKTKNDTEKTCEEKCGGPAVVGALTTAGHGESSSDIKAMLDSMRPMCIFLNCAVNCASDTFIEKCPNDPTAGVFFRDIGMAGAQTALGELEALDAALGTKLLPNECVAIITPNAVVADHVESVSVSSTKSNICDKMTQEMNKKQMMVLDKTDKMLDMEIAKLKLEMKLIEKQMHNKP</sequence>
<name>A0A914WKQ7_9BILA</name>
<evidence type="ECO:0000313" key="2">
    <source>
        <dbReference type="Proteomes" id="UP000887566"/>
    </source>
</evidence>
<protein>
    <submittedName>
        <fullName evidence="3">Chondroitin proteoglycan 4 domain-containing protein</fullName>
    </submittedName>
</protein>
<dbReference type="AlphaFoldDB" id="A0A914WKQ7"/>
<proteinExistence type="predicted"/>
<organism evidence="2 3">
    <name type="scientific">Plectus sambesii</name>
    <dbReference type="NCBI Taxonomy" id="2011161"/>
    <lineage>
        <taxon>Eukaryota</taxon>
        <taxon>Metazoa</taxon>
        <taxon>Ecdysozoa</taxon>
        <taxon>Nematoda</taxon>
        <taxon>Chromadorea</taxon>
        <taxon>Plectida</taxon>
        <taxon>Plectina</taxon>
        <taxon>Plectoidea</taxon>
        <taxon>Plectidae</taxon>
        <taxon>Plectus</taxon>
    </lineage>
</organism>
<keyword evidence="1" id="KW-0732">Signal</keyword>
<accession>A0A914WKQ7</accession>
<dbReference type="Proteomes" id="UP000887566">
    <property type="component" value="Unplaced"/>
</dbReference>
<feature type="signal peptide" evidence="1">
    <location>
        <begin position="1"/>
        <end position="18"/>
    </location>
</feature>
<reference evidence="3" key="1">
    <citation type="submission" date="2022-11" db="UniProtKB">
        <authorList>
            <consortium name="WormBaseParasite"/>
        </authorList>
    </citation>
    <scope>IDENTIFICATION</scope>
</reference>
<evidence type="ECO:0000256" key="1">
    <source>
        <dbReference type="SAM" id="SignalP"/>
    </source>
</evidence>